<reference evidence="2 3" key="1">
    <citation type="journal article" date="2018" name="Genome Biol. Evol.">
        <title>Multiple Roots of Fruiting Body Formation in Amoebozoa.</title>
        <authorList>
            <person name="Hillmann F."/>
            <person name="Forbes G."/>
            <person name="Novohradska S."/>
            <person name="Ferling I."/>
            <person name="Riege K."/>
            <person name="Groth M."/>
            <person name="Westermann M."/>
            <person name="Marz M."/>
            <person name="Spaller T."/>
            <person name="Winckler T."/>
            <person name="Schaap P."/>
            <person name="Glockner G."/>
        </authorList>
    </citation>
    <scope>NUCLEOTIDE SEQUENCE [LARGE SCALE GENOMIC DNA]</scope>
    <source>
        <strain evidence="2 3">Jena</strain>
    </source>
</reference>
<evidence type="ECO:0000256" key="1">
    <source>
        <dbReference type="SAM" id="Phobius"/>
    </source>
</evidence>
<keyword evidence="1" id="KW-0472">Membrane</keyword>
<sequence>MLNQGLTDRMIRWVCSIRRRKFISILLAFALLQFFIMWYNLIQYQRPLRGKMVMPSDDSDWPPIPP</sequence>
<dbReference type="EMBL" id="MDYQ01000245">
    <property type="protein sequence ID" value="PRP78025.1"/>
    <property type="molecule type" value="Genomic_DNA"/>
</dbReference>
<feature type="transmembrane region" description="Helical" evidence="1">
    <location>
        <begin position="21"/>
        <end position="42"/>
    </location>
</feature>
<organism evidence="2 3">
    <name type="scientific">Planoprotostelium fungivorum</name>
    <dbReference type="NCBI Taxonomy" id="1890364"/>
    <lineage>
        <taxon>Eukaryota</taxon>
        <taxon>Amoebozoa</taxon>
        <taxon>Evosea</taxon>
        <taxon>Variosea</taxon>
        <taxon>Cavosteliida</taxon>
        <taxon>Cavosteliaceae</taxon>
        <taxon>Planoprotostelium</taxon>
    </lineage>
</organism>
<evidence type="ECO:0000313" key="3">
    <source>
        <dbReference type="Proteomes" id="UP000241769"/>
    </source>
</evidence>
<accession>A0A2P6N252</accession>
<evidence type="ECO:0000313" key="2">
    <source>
        <dbReference type="EMBL" id="PRP78025.1"/>
    </source>
</evidence>
<proteinExistence type="predicted"/>
<keyword evidence="1" id="KW-0812">Transmembrane</keyword>
<gene>
    <name evidence="2" type="ORF">PROFUN_14725</name>
</gene>
<name>A0A2P6N252_9EUKA</name>
<keyword evidence="3" id="KW-1185">Reference proteome</keyword>
<protein>
    <submittedName>
        <fullName evidence="2">Uncharacterized protein</fullName>
    </submittedName>
</protein>
<dbReference type="AlphaFoldDB" id="A0A2P6N252"/>
<dbReference type="InParanoid" id="A0A2P6N252"/>
<comment type="caution">
    <text evidence="2">The sequence shown here is derived from an EMBL/GenBank/DDBJ whole genome shotgun (WGS) entry which is preliminary data.</text>
</comment>
<keyword evidence="1" id="KW-1133">Transmembrane helix</keyword>
<dbReference type="Proteomes" id="UP000241769">
    <property type="component" value="Unassembled WGS sequence"/>
</dbReference>